<gene>
    <name evidence="1" type="ORF">OWV82_003714</name>
</gene>
<name>A0ACC1YLS3_MELAZ</name>
<evidence type="ECO:0000313" key="2">
    <source>
        <dbReference type="Proteomes" id="UP001164539"/>
    </source>
</evidence>
<dbReference type="Proteomes" id="UP001164539">
    <property type="component" value="Chromosome 2"/>
</dbReference>
<accession>A0ACC1YLS3</accession>
<keyword evidence="2" id="KW-1185">Reference proteome</keyword>
<protein>
    <submittedName>
        <fullName evidence="1">Peptidyl-prolyl cis-trans isomerase</fullName>
    </submittedName>
</protein>
<sequence>MSTTTMEEPQNGSAKPIEEDDAEPVVGPAPALRARAKRPLQFEQAYLDALPSANMYEKSYMHRDVVTHVAVSAADFFITGSADGHLKFWKKKPIGIEFAKHFRSHLGPIEGLAVSVDGLLCCTISNDQSVKIYDVVNYDMMLMIHLPFIPGAAEWVYKQGDVKAKLAISDRNSSFVHIYDARADSNEPIISKEIHLGPVKVMRFNPVFDTVISADDRGIIEYWSPETLKFPESEVSFKLKSDTNLFEIVKSRTTVSTIEVSPDGKQFSIMSPDRRIRVFWFRTGKLRRVYDESLEVAQDLQRSDAPLYRLEAIDFGRRMAVEKEIEKTETAPPPNAIFDESSNFLIYATLLGIKIVNLHMNKVARILGKVENNDRFLRIALYQGDQSSKKVRKIPAAAANANESKEPLTDPTLLCCAFKKHRIYLFSRREPEEPEDATKGRDVFNEKPPPDELLAVSDIGKSVTTSLPDNMIMHTTMGDIHMKLYPEECPKTVENFTTHCRNGYYDNLIFHRVIKGFMIQTGDPLGDGTGGQSIWGREFEDEFHKSLRHDRPFTVSMANAGTNTNGSQFFITTVATPWLDNKHTVFGRVIKGMDVVQAIEKVKTDKADKPYQDVKILNVTVPKS</sequence>
<comment type="caution">
    <text evidence="1">The sequence shown here is derived from an EMBL/GenBank/DDBJ whole genome shotgun (WGS) entry which is preliminary data.</text>
</comment>
<dbReference type="EMBL" id="CM051395">
    <property type="protein sequence ID" value="KAJ4724765.1"/>
    <property type="molecule type" value="Genomic_DNA"/>
</dbReference>
<keyword evidence="1" id="KW-0413">Isomerase</keyword>
<proteinExistence type="predicted"/>
<reference evidence="1 2" key="1">
    <citation type="journal article" date="2023" name="Science">
        <title>Complex scaffold remodeling in plant triterpene biosynthesis.</title>
        <authorList>
            <person name="De La Pena R."/>
            <person name="Hodgson H."/>
            <person name="Liu J.C."/>
            <person name="Stephenson M.J."/>
            <person name="Martin A.C."/>
            <person name="Owen C."/>
            <person name="Harkess A."/>
            <person name="Leebens-Mack J."/>
            <person name="Jimenez L.E."/>
            <person name="Osbourn A."/>
            <person name="Sattely E.S."/>
        </authorList>
    </citation>
    <scope>NUCLEOTIDE SEQUENCE [LARGE SCALE GENOMIC DNA]</scope>
    <source>
        <strain evidence="2">cv. JPN11</strain>
        <tissue evidence="1">Leaf</tissue>
    </source>
</reference>
<organism evidence="1 2">
    <name type="scientific">Melia azedarach</name>
    <name type="common">Chinaberry tree</name>
    <dbReference type="NCBI Taxonomy" id="155640"/>
    <lineage>
        <taxon>Eukaryota</taxon>
        <taxon>Viridiplantae</taxon>
        <taxon>Streptophyta</taxon>
        <taxon>Embryophyta</taxon>
        <taxon>Tracheophyta</taxon>
        <taxon>Spermatophyta</taxon>
        <taxon>Magnoliopsida</taxon>
        <taxon>eudicotyledons</taxon>
        <taxon>Gunneridae</taxon>
        <taxon>Pentapetalae</taxon>
        <taxon>rosids</taxon>
        <taxon>malvids</taxon>
        <taxon>Sapindales</taxon>
        <taxon>Meliaceae</taxon>
        <taxon>Melia</taxon>
    </lineage>
</organism>
<evidence type="ECO:0000313" key="1">
    <source>
        <dbReference type="EMBL" id="KAJ4724765.1"/>
    </source>
</evidence>